<evidence type="ECO:0000313" key="6">
    <source>
        <dbReference type="EMBL" id="GFH22742.1"/>
    </source>
</evidence>
<evidence type="ECO:0000256" key="4">
    <source>
        <dbReference type="ARBA" id="ARBA00023212"/>
    </source>
</evidence>
<evidence type="ECO:0000256" key="2">
    <source>
        <dbReference type="ARBA" id="ARBA00005885"/>
    </source>
</evidence>
<keyword evidence="7" id="KW-1185">Reference proteome</keyword>
<gene>
    <name evidence="6" type="ORF">HaLaN_20254</name>
</gene>
<comment type="caution">
    <text evidence="6">The sequence shown here is derived from an EMBL/GenBank/DDBJ whole genome shotgun (WGS) entry which is preliminary data.</text>
</comment>
<organism evidence="6 7">
    <name type="scientific">Haematococcus lacustris</name>
    <name type="common">Green alga</name>
    <name type="synonym">Haematococcus pluvialis</name>
    <dbReference type="NCBI Taxonomy" id="44745"/>
    <lineage>
        <taxon>Eukaryota</taxon>
        <taxon>Viridiplantae</taxon>
        <taxon>Chlorophyta</taxon>
        <taxon>core chlorophytes</taxon>
        <taxon>Chlorophyceae</taxon>
        <taxon>CS clade</taxon>
        <taxon>Chlamydomonadales</taxon>
        <taxon>Haematococcaceae</taxon>
        <taxon>Haematococcus</taxon>
    </lineage>
</organism>
<name>A0A6A0A1C2_HAELA</name>
<dbReference type="EMBL" id="BLLF01002113">
    <property type="protein sequence ID" value="GFH22742.1"/>
    <property type="molecule type" value="Genomic_DNA"/>
</dbReference>
<dbReference type="GO" id="GO:0005856">
    <property type="term" value="C:cytoskeleton"/>
    <property type="evidence" value="ECO:0007669"/>
    <property type="project" value="UniProtKB-SubCell"/>
</dbReference>
<evidence type="ECO:0000256" key="3">
    <source>
        <dbReference type="ARBA" id="ARBA00022490"/>
    </source>
</evidence>
<dbReference type="Proteomes" id="UP000485058">
    <property type="component" value="Unassembled WGS sequence"/>
</dbReference>
<feature type="non-terminal residue" evidence="6">
    <location>
        <position position="75"/>
    </location>
</feature>
<sequence length="75" mass="8258">MSVAQLRKTMQFKARPLPDFSSPFKLDHSKALPVTQSVDFSLKTDARLGRALPVKDRQDAAAPAIRDFTGSLRAS</sequence>
<reference evidence="6 7" key="1">
    <citation type="submission" date="2020-02" db="EMBL/GenBank/DDBJ databases">
        <title>Draft genome sequence of Haematococcus lacustris strain NIES-144.</title>
        <authorList>
            <person name="Morimoto D."/>
            <person name="Nakagawa S."/>
            <person name="Yoshida T."/>
            <person name="Sawayama S."/>
        </authorList>
    </citation>
    <scope>NUCLEOTIDE SEQUENCE [LARGE SCALE GENOMIC DNA]</scope>
    <source>
        <strain evidence="6 7">NIES-144</strain>
    </source>
</reference>
<dbReference type="InterPro" id="IPR027329">
    <property type="entry name" value="TPX2_C"/>
</dbReference>
<evidence type="ECO:0000256" key="1">
    <source>
        <dbReference type="ARBA" id="ARBA00004245"/>
    </source>
</evidence>
<comment type="similarity">
    <text evidence="2">Belongs to the TPX2 family.</text>
</comment>
<keyword evidence="3" id="KW-0963">Cytoplasm</keyword>
<dbReference type="AlphaFoldDB" id="A0A6A0A1C2"/>
<feature type="non-terminal residue" evidence="6">
    <location>
        <position position="1"/>
    </location>
</feature>
<comment type="subcellular location">
    <subcellularLocation>
        <location evidence="1">Cytoplasm</location>
        <location evidence="1">Cytoskeleton</location>
    </subcellularLocation>
</comment>
<evidence type="ECO:0000313" key="7">
    <source>
        <dbReference type="Proteomes" id="UP000485058"/>
    </source>
</evidence>
<feature type="domain" description="TPX2 C-terminal" evidence="5">
    <location>
        <begin position="3"/>
        <end position="29"/>
    </location>
</feature>
<dbReference type="Pfam" id="PF06886">
    <property type="entry name" value="TPX2"/>
    <property type="match status" value="1"/>
</dbReference>
<proteinExistence type="inferred from homology"/>
<accession>A0A6A0A1C2</accession>
<evidence type="ECO:0000259" key="5">
    <source>
        <dbReference type="Pfam" id="PF06886"/>
    </source>
</evidence>
<protein>
    <recommendedName>
        <fullName evidence="5">TPX2 C-terminal domain-containing protein</fullName>
    </recommendedName>
</protein>
<keyword evidence="4" id="KW-0206">Cytoskeleton</keyword>